<reference evidence="1 2" key="1">
    <citation type="submission" date="2012-10" db="EMBL/GenBank/DDBJ databases">
        <title>Draft Genome Sequence of Paenibacillus popilliae ATCC 14706T.</title>
        <authorList>
            <person name="Iiyama K."/>
            <person name="Mori K."/>
            <person name="Mon H."/>
            <person name="Chieda Y."/>
            <person name="Lee J.M."/>
            <person name="Kusakabe T."/>
            <person name="Tashiro K."/>
            <person name="Asano S."/>
            <person name="Yasunaga-Aoki C."/>
            <person name="Shimizu S."/>
        </authorList>
    </citation>
    <scope>NUCLEOTIDE SEQUENCE [LARGE SCALE GENOMIC DNA]</scope>
    <source>
        <strain evidence="1 2">ATCC 14706</strain>
    </source>
</reference>
<evidence type="ECO:0000313" key="2">
    <source>
        <dbReference type="Proteomes" id="UP000029453"/>
    </source>
</evidence>
<proteinExistence type="predicted"/>
<keyword evidence="1" id="KW-0808">Transferase</keyword>
<evidence type="ECO:0000313" key="1">
    <source>
        <dbReference type="EMBL" id="GAC41896.1"/>
    </source>
</evidence>
<dbReference type="EMBL" id="BALG01000054">
    <property type="protein sequence ID" value="GAC41896.1"/>
    <property type="molecule type" value="Genomic_DNA"/>
</dbReference>
<keyword evidence="1" id="KW-0418">Kinase</keyword>
<dbReference type="Proteomes" id="UP000029453">
    <property type="component" value="Unassembled WGS sequence"/>
</dbReference>
<gene>
    <name evidence="1" type="ORF">PPOP_1253</name>
</gene>
<comment type="caution">
    <text evidence="1">The sequence shown here is derived from an EMBL/GenBank/DDBJ whole genome shotgun (WGS) entry which is preliminary data.</text>
</comment>
<dbReference type="AlphaFoldDB" id="M9LNF9"/>
<organism evidence="1 2">
    <name type="scientific">Paenibacillus popilliae ATCC 14706</name>
    <dbReference type="NCBI Taxonomy" id="1212764"/>
    <lineage>
        <taxon>Bacteria</taxon>
        <taxon>Bacillati</taxon>
        <taxon>Bacillota</taxon>
        <taxon>Bacilli</taxon>
        <taxon>Bacillales</taxon>
        <taxon>Paenibacillaceae</taxon>
        <taxon>Paenibacillus</taxon>
    </lineage>
</organism>
<protein>
    <submittedName>
        <fullName evidence="1">Nucleoside diphosphate kinase</fullName>
    </submittedName>
</protein>
<dbReference type="OrthoDB" id="9968775at2"/>
<dbReference type="GO" id="GO:0016301">
    <property type="term" value="F:kinase activity"/>
    <property type="evidence" value="ECO:0007669"/>
    <property type="project" value="UniProtKB-KW"/>
</dbReference>
<dbReference type="RefSeq" id="WP_006285270.1">
    <property type="nucleotide sequence ID" value="NZ_BALG01000054.1"/>
</dbReference>
<name>M9LNF9_PAEPP</name>
<sequence>MINVTDKQLEIIKELAPDVEQYIASQDPNDFYTALDDAIIDYYDSNQEWLTPNGQKLQKLYDDIYSANEI</sequence>
<accession>M9LNF9</accession>
<keyword evidence="2" id="KW-1185">Reference proteome</keyword>